<feature type="compositionally biased region" description="Low complexity" evidence="17">
    <location>
        <begin position="397"/>
        <end position="422"/>
    </location>
</feature>
<dbReference type="Pfam" id="PF01363">
    <property type="entry name" value="FYVE"/>
    <property type="match status" value="1"/>
</dbReference>
<keyword evidence="5" id="KW-0963">Cytoplasm</keyword>
<gene>
    <name evidence="19" type="ORF">ACEWY4_005835</name>
</gene>
<evidence type="ECO:0000256" key="1">
    <source>
        <dbReference type="ARBA" id="ARBA00004146"/>
    </source>
</evidence>
<dbReference type="FunFam" id="3.30.40.10:FF:000092">
    <property type="entry name" value="Lateral signaling target protein 2 homolog"/>
    <property type="match status" value="1"/>
</dbReference>
<dbReference type="EMBL" id="JBHFQA010000005">
    <property type="protein sequence ID" value="KAL2099355.1"/>
    <property type="molecule type" value="Genomic_DNA"/>
</dbReference>
<evidence type="ECO:0000256" key="14">
    <source>
        <dbReference type="ARBA" id="ARBA00083237"/>
    </source>
</evidence>
<protein>
    <recommendedName>
        <fullName evidence="4">Lateral signaling target protein 2 homolog</fullName>
    </recommendedName>
    <alternativeName>
        <fullName evidence="14">Zinc finger FYVE domain-containing protein 28</fullName>
    </alternativeName>
</protein>
<dbReference type="SMART" id="SM00064">
    <property type="entry name" value="FYVE"/>
    <property type="match status" value="1"/>
</dbReference>
<evidence type="ECO:0000256" key="4">
    <source>
        <dbReference type="ARBA" id="ARBA00019870"/>
    </source>
</evidence>
<dbReference type="InterPro" id="IPR013083">
    <property type="entry name" value="Znf_RING/FYVE/PHD"/>
</dbReference>
<accession>A0ABD1KJI1</accession>
<dbReference type="CDD" id="cd15731">
    <property type="entry name" value="FYVE_LST2"/>
    <property type="match status" value="1"/>
</dbReference>
<dbReference type="InterPro" id="IPR000306">
    <property type="entry name" value="Znf_FYVE"/>
</dbReference>
<feature type="region of interest" description="Disordered" evidence="17">
    <location>
        <begin position="309"/>
        <end position="336"/>
    </location>
</feature>
<keyword evidence="7" id="KW-0479">Metal-binding</keyword>
<dbReference type="GO" id="GO:0031901">
    <property type="term" value="C:early endosome membrane"/>
    <property type="evidence" value="ECO:0007669"/>
    <property type="project" value="UniProtKB-SubCell"/>
</dbReference>
<evidence type="ECO:0000256" key="8">
    <source>
        <dbReference type="ARBA" id="ARBA00022753"/>
    </source>
</evidence>
<feature type="region of interest" description="Disordered" evidence="17">
    <location>
        <begin position="396"/>
        <end position="428"/>
    </location>
</feature>
<evidence type="ECO:0000256" key="17">
    <source>
        <dbReference type="SAM" id="MobiDB-lite"/>
    </source>
</evidence>
<keyword evidence="6" id="KW-1017">Isopeptide bond</keyword>
<comment type="similarity">
    <text evidence="3">Belongs to the lst-2 family.</text>
</comment>
<dbReference type="Gene3D" id="3.30.40.10">
    <property type="entry name" value="Zinc/RING finger domain, C3HC4 (zinc finger)"/>
    <property type="match status" value="1"/>
</dbReference>
<evidence type="ECO:0000313" key="20">
    <source>
        <dbReference type="Proteomes" id="UP001591681"/>
    </source>
</evidence>
<feature type="region of interest" description="Disordered" evidence="17">
    <location>
        <begin position="441"/>
        <end position="473"/>
    </location>
</feature>
<feature type="region of interest" description="Disordered" evidence="17">
    <location>
        <begin position="571"/>
        <end position="658"/>
    </location>
</feature>
<evidence type="ECO:0000256" key="16">
    <source>
        <dbReference type="SAM" id="Coils"/>
    </source>
</evidence>
<dbReference type="InterPro" id="IPR017455">
    <property type="entry name" value="Znf_FYVE-rel"/>
</dbReference>
<evidence type="ECO:0000256" key="9">
    <source>
        <dbReference type="ARBA" id="ARBA00022771"/>
    </source>
</evidence>
<evidence type="ECO:0000256" key="5">
    <source>
        <dbReference type="ARBA" id="ARBA00022490"/>
    </source>
</evidence>
<keyword evidence="16" id="KW-0175">Coiled coil</keyword>
<evidence type="ECO:0000256" key="2">
    <source>
        <dbReference type="ARBA" id="ARBA00004514"/>
    </source>
</evidence>
<keyword evidence="8" id="KW-0967">Endosome</keyword>
<comment type="subcellular location">
    <subcellularLocation>
        <location evidence="2">Cytoplasm</location>
        <location evidence="2">Cytosol</location>
    </subcellularLocation>
    <subcellularLocation>
        <location evidence="1">Early endosome membrane</location>
    </subcellularLocation>
</comment>
<keyword evidence="12" id="KW-0472">Membrane</keyword>
<comment type="caution">
    <text evidence="19">The sequence shown here is derived from an EMBL/GenBank/DDBJ whole genome shotgun (WGS) entry which is preliminary data.</text>
</comment>
<comment type="function">
    <text evidence="13">Negative regulator of epidermal growth factor receptor (EGFR) signaling. Acts by promoting EGFR degradation in endosomes when not monoubiquitinated.</text>
</comment>
<feature type="domain" description="FYVE-type" evidence="18">
    <location>
        <begin position="825"/>
        <end position="881"/>
    </location>
</feature>
<evidence type="ECO:0000256" key="11">
    <source>
        <dbReference type="ARBA" id="ARBA00022843"/>
    </source>
</evidence>
<keyword evidence="9 15" id="KW-0863">Zinc-finger</keyword>
<evidence type="ECO:0000256" key="10">
    <source>
        <dbReference type="ARBA" id="ARBA00022833"/>
    </source>
</evidence>
<dbReference type="SUPFAM" id="SSF57903">
    <property type="entry name" value="FYVE/PHD zinc finger"/>
    <property type="match status" value="1"/>
</dbReference>
<feature type="compositionally biased region" description="Polar residues" evidence="17">
    <location>
        <begin position="633"/>
        <end position="646"/>
    </location>
</feature>
<evidence type="ECO:0000256" key="3">
    <source>
        <dbReference type="ARBA" id="ARBA00008755"/>
    </source>
</evidence>
<evidence type="ECO:0000256" key="6">
    <source>
        <dbReference type="ARBA" id="ARBA00022499"/>
    </source>
</evidence>
<name>A0ABD1KJI1_9TELE</name>
<organism evidence="19 20">
    <name type="scientific">Coilia grayii</name>
    <name type="common">Gray's grenadier anchovy</name>
    <dbReference type="NCBI Taxonomy" id="363190"/>
    <lineage>
        <taxon>Eukaryota</taxon>
        <taxon>Metazoa</taxon>
        <taxon>Chordata</taxon>
        <taxon>Craniata</taxon>
        <taxon>Vertebrata</taxon>
        <taxon>Euteleostomi</taxon>
        <taxon>Actinopterygii</taxon>
        <taxon>Neopterygii</taxon>
        <taxon>Teleostei</taxon>
        <taxon>Clupei</taxon>
        <taxon>Clupeiformes</taxon>
        <taxon>Clupeoidei</taxon>
        <taxon>Engraulidae</taxon>
        <taxon>Coilinae</taxon>
        <taxon>Coilia</taxon>
    </lineage>
</organism>
<reference evidence="19 20" key="1">
    <citation type="submission" date="2024-09" db="EMBL/GenBank/DDBJ databases">
        <title>A chromosome-level genome assembly of Gray's grenadier anchovy, Coilia grayii.</title>
        <authorList>
            <person name="Fu Z."/>
        </authorList>
    </citation>
    <scope>NUCLEOTIDE SEQUENCE [LARGE SCALE GENOMIC DNA]</scope>
    <source>
        <strain evidence="19">G4</strain>
        <tissue evidence="19">Muscle</tissue>
    </source>
</reference>
<evidence type="ECO:0000256" key="12">
    <source>
        <dbReference type="ARBA" id="ARBA00023136"/>
    </source>
</evidence>
<dbReference type="PROSITE" id="PS50178">
    <property type="entry name" value="ZF_FYVE"/>
    <property type="match status" value="1"/>
</dbReference>
<dbReference type="Proteomes" id="UP001591681">
    <property type="component" value="Unassembled WGS sequence"/>
</dbReference>
<dbReference type="InterPro" id="IPR011011">
    <property type="entry name" value="Znf_FYVE_PHD"/>
</dbReference>
<dbReference type="GO" id="GO:0005829">
    <property type="term" value="C:cytosol"/>
    <property type="evidence" value="ECO:0007669"/>
    <property type="project" value="UniProtKB-SubCell"/>
</dbReference>
<dbReference type="PANTHER" id="PTHR46465">
    <property type="entry name" value="LATERAL SIGNALING TARGET PROTEIN 2 HOMOLOG"/>
    <property type="match status" value="1"/>
</dbReference>
<feature type="compositionally biased region" description="Pro residues" evidence="17">
    <location>
        <begin position="459"/>
        <end position="471"/>
    </location>
</feature>
<evidence type="ECO:0000256" key="7">
    <source>
        <dbReference type="ARBA" id="ARBA00022723"/>
    </source>
</evidence>
<keyword evidence="20" id="KW-1185">Reference proteome</keyword>
<dbReference type="PANTHER" id="PTHR46465:SF2">
    <property type="entry name" value="LATERAL SIGNALING TARGET PROTEIN 2 HOMOLOG"/>
    <property type="match status" value="1"/>
</dbReference>
<evidence type="ECO:0000256" key="13">
    <source>
        <dbReference type="ARBA" id="ARBA00059106"/>
    </source>
</evidence>
<evidence type="ECO:0000256" key="15">
    <source>
        <dbReference type="PROSITE-ProRule" id="PRU00091"/>
    </source>
</evidence>
<proteinExistence type="inferred from homology"/>
<dbReference type="InterPro" id="IPR051118">
    <property type="entry name" value="LST-2"/>
</dbReference>
<sequence length="891" mass="97746">MCDCVCVCLCVAEGLSVLAQFYYLDKRTDPQLLAQFYYADEELNQVAMELDGLDGRKDPHRCTLLVNQFRSCQDNVLNIINRIMEECIPGNRANRDFCVKFPEEIRHDNLAGQLWFGAECLAAGSIIMNREIESMAMRPLAKDLTRSLEEVRNLTRDQALRDLNTYTQRMRDALRHFDSLFAEFELCYVSAMVPVKSPKEYYTQQEVIVLFCETVERALKLGYLTQDMIDDYEPALMFTIPRLAIVCGLVVYSEGPLNLDRKAEDMSELFRPFRTLLKKIRDLLQTLSEEELQVLERSLCISADGEFPSPNQSLSSASNPASKSPTTPPSEEQSQWEEVGVGLLGVGEEEQEEVELEQEEAGLEQEEADLACSMQDDEEELEQLSMLVHRLGDHMTSLLSPPSQVQSPAHSSSPAPSSQASPLAPPPREHERVFFMDDLEGGGATSAITNEDELRVGPAPRPSPNHTPGPPTLCSGWSRGSVPEEGVAGEGPAEVIAHRTGGMKLSATVIFNPASQSERTLVLPGPREAESCGGGVALLHSCVCCAGCHDDSVSLETAAMATLGLSLGLDKPRPGKGDVQLTPPSPRCLTEHTPHTHTAHTHTGEEEWAHTHTREENILPAPSSGELSPAVASGSTSKAKVVSQESPPVETRRDIRRSSRVLDSPLSSLCSSDCESVCVTTCSLSSAYSPSPISSLNSSCEGLEEHGEVHGEEQTLQAKTAARNKIRARFHSSSDLTHRLFVCISGVADQLQTNYASDLRSILKTLFEVMATKSDQGDNDKQRKGAVRSGALEDCALCQETVSAAELAAKAHDGQVEDPPEWVPDDACSSCVSCKAPFTVIRRKHHCRSCGKIFCSRCSSHSAPLPRYGQMRPVRVCTHCYMFHVTPFYSV</sequence>
<evidence type="ECO:0000313" key="19">
    <source>
        <dbReference type="EMBL" id="KAL2099355.1"/>
    </source>
</evidence>
<dbReference type="GO" id="GO:0008270">
    <property type="term" value="F:zinc ion binding"/>
    <property type="evidence" value="ECO:0007669"/>
    <property type="project" value="UniProtKB-KW"/>
</dbReference>
<dbReference type="InterPro" id="IPR043269">
    <property type="entry name" value="FYVE_LST2"/>
</dbReference>
<keyword evidence="10" id="KW-0862">Zinc</keyword>
<feature type="compositionally biased region" description="Basic and acidic residues" evidence="17">
    <location>
        <begin position="602"/>
        <end position="617"/>
    </location>
</feature>
<evidence type="ECO:0000259" key="18">
    <source>
        <dbReference type="PROSITE" id="PS50178"/>
    </source>
</evidence>
<feature type="coiled-coil region" evidence="16">
    <location>
        <begin position="346"/>
        <end position="376"/>
    </location>
</feature>
<dbReference type="AlphaFoldDB" id="A0ABD1KJI1"/>
<keyword evidence="11" id="KW-0832">Ubl conjugation</keyword>